<keyword evidence="1" id="KW-0812">Transmembrane</keyword>
<feature type="transmembrane region" description="Helical" evidence="1">
    <location>
        <begin position="157"/>
        <end position="180"/>
    </location>
</feature>
<reference evidence="2 3" key="1">
    <citation type="submission" date="2019-03" db="EMBL/GenBank/DDBJ databases">
        <title>Genomic Encyclopedia of Type Strains, Phase IV (KMG-IV): sequencing the most valuable type-strain genomes for metagenomic binning, comparative biology and taxonomic classification.</title>
        <authorList>
            <person name="Goeker M."/>
        </authorList>
    </citation>
    <scope>NUCLEOTIDE SEQUENCE [LARGE SCALE GENOMIC DNA]</scope>
    <source>
        <strain evidence="2 3">DSM 2781</strain>
    </source>
</reference>
<dbReference type="AlphaFoldDB" id="A0A4R2NWJ9"/>
<evidence type="ECO:0000256" key="1">
    <source>
        <dbReference type="SAM" id="Phobius"/>
    </source>
</evidence>
<keyword evidence="3" id="KW-1185">Reference proteome</keyword>
<dbReference type="Proteomes" id="UP000295733">
    <property type="component" value="Unassembled WGS sequence"/>
</dbReference>
<proteinExistence type="predicted"/>
<evidence type="ECO:0000313" key="3">
    <source>
        <dbReference type="Proteomes" id="UP000295733"/>
    </source>
</evidence>
<accession>A0A4R2NWJ9</accession>
<feature type="transmembrane region" description="Helical" evidence="1">
    <location>
        <begin position="21"/>
        <end position="42"/>
    </location>
</feature>
<keyword evidence="1" id="KW-0472">Membrane</keyword>
<dbReference type="OrthoDB" id="121744at2"/>
<protein>
    <submittedName>
        <fullName evidence="2">Putative oxidoreductase</fullName>
    </submittedName>
</protein>
<organism evidence="2 3">
    <name type="scientific">Rhodovulum adriaticum</name>
    <name type="common">Rhodopseudomonas adriatica</name>
    <dbReference type="NCBI Taxonomy" id="35804"/>
    <lineage>
        <taxon>Bacteria</taxon>
        <taxon>Pseudomonadati</taxon>
        <taxon>Pseudomonadota</taxon>
        <taxon>Alphaproteobacteria</taxon>
        <taxon>Rhodobacterales</taxon>
        <taxon>Paracoccaceae</taxon>
        <taxon>Rhodovulum</taxon>
    </lineage>
</organism>
<keyword evidence="1" id="KW-1133">Transmembrane helix</keyword>
<dbReference type="EMBL" id="SLXL01000002">
    <property type="protein sequence ID" value="TCP26362.1"/>
    <property type="molecule type" value="Genomic_DNA"/>
</dbReference>
<gene>
    <name evidence="2" type="ORF">EV656_102327</name>
</gene>
<feature type="transmembrane region" description="Helical" evidence="1">
    <location>
        <begin position="97"/>
        <end position="122"/>
    </location>
</feature>
<sequence length="191" mass="20446">MHSTIKKYENFIPSIEERSAKPILTTLVRFTFAASLLIYFWASALTKHGDGPLGLIQPALGAYAQIFPRAMAAAGFDVGALAPWQHAVVIAGTWAEFLLPALLLIGLATRLAALGMIGFVLVQTATDLIGHGALSDPVTLGAWFDRMPDAAILDQRLIWVTLLAVPALLGGGPLSVDGWLQRRRAAYSRAA</sequence>
<name>A0A4R2NWJ9_RHOAD</name>
<evidence type="ECO:0000313" key="2">
    <source>
        <dbReference type="EMBL" id="TCP26362.1"/>
    </source>
</evidence>
<comment type="caution">
    <text evidence="2">The sequence shown here is derived from an EMBL/GenBank/DDBJ whole genome shotgun (WGS) entry which is preliminary data.</text>
</comment>